<keyword evidence="5 6" id="KW-0539">Nucleus</keyword>
<evidence type="ECO:0000256" key="6">
    <source>
        <dbReference type="RuleBase" id="RU369086"/>
    </source>
</evidence>
<dbReference type="EnsemblPlants" id="OPUNC05G07160.1">
    <property type="protein sequence ID" value="OPUNC05G07160.1"/>
    <property type="gene ID" value="OPUNC05G07160"/>
</dbReference>
<keyword evidence="9" id="KW-1185">Reference proteome</keyword>
<dbReference type="InterPro" id="IPR012340">
    <property type="entry name" value="NA-bd_OB-fold"/>
</dbReference>
<dbReference type="GO" id="GO:0003727">
    <property type="term" value="F:single-stranded RNA binding"/>
    <property type="evidence" value="ECO:0007669"/>
    <property type="project" value="TreeGrafter"/>
</dbReference>
<organism evidence="8">
    <name type="scientific">Oryza punctata</name>
    <name type="common">Red rice</name>
    <dbReference type="NCBI Taxonomy" id="4537"/>
    <lineage>
        <taxon>Eukaryota</taxon>
        <taxon>Viridiplantae</taxon>
        <taxon>Streptophyta</taxon>
        <taxon>Embryophyta</taxon>
        <taxon>Tracheophyta</taxon>
        <taxon>Spermatophyta</taxon>
        <taxon>Magnoliopsida</taxon>
        <taxon>Liliopsida</taxon>
        <taxon>Poales</taxon>
        <taxon>Poaceae</taxon>
        <taxon>BOP clade</taxon>
        <taxon>Oryzoideae</taxon>
        <taxon>Oryzeae</taxon>
        <taxon>Oryzinae</taxon>
        <taxon>Oryza</taxon>
    </lineage>
</organism>
<comment type="similarity">
    <text evidence="2">Belongs to the eukaryotic RPB7/RPC8 RNA polymerase subunit family.</text>
</comment>
<dbReference type="SUPFAM" id="SSF50249">
    <property type="entry name" value="Nucleic acid-binding proteins"/>
    <property type="match status" value="1"/>
</dbReference>
<dbReference type="GO" id="GO:0006352">
    <property type="term" value="P:DNA-templated transcription initiation"/>
    <property type="evidence" value="ECO:0007669"/>
    <property type="project" value="UniProtKB-UniRule"/>
</dbReference>
<evidence type="ECO:0000256" key="2">
    <source>
        <dbReference type="ARBA" id="ARBA00009307"/>
    </source>
</evidence>
<dbReference type="GO" id="GO:0055029">
    <property type="term" value="C:nuclear DNA-directed RNA polymerase complex"/>
    <property type="evidence" value="ECO:0007669"/>
    <property type="project" value="UniProtKB-ARBA"/>
</dbReference>
<feature type="compositionally biased region" description="Basic and acidic residues" evidence="7">
    <location>
        <begin position="13"/>
        <end position="33"/>
    </location>
</feature>
<comment type="function">
    <text evidence="6">DNA-dependent RNA polymerase which catalyzes the transcription of DNA into RNA using the four ribonucleoside triphosphates as substrates.</text>
</comment>
<evidence type="ECO:0000256" key="5">
    <source>
        <dbReference type="ARBA" id="ARBA00023242"/>
    </source>
</evidence>
<evidence type="ECO:0000256" key="4">
    <source>
        <dbReference type="ARBA" id="ARBA00023163"/>
    </source>
</evidence>
<dbReference type="PANTHER" id="PTHR12709">
    <property type="entry name" value="DNA-DIRECTED RNA POLYMERASE II, III"/>
    <property type="match status" value="1"/>
</dbReference>
<dbReference type="STRING" id="4537.A0A0E0KZX3"/>
<evidence type="ECO:0000256" key="3">
    <source>
        <dbReference type="ARBA" id="ARBA00022478"/>
    </source>
</evidence>
<dbReference type="Proteomes" id="UP000026962">
    <property type="component" value="Chromosome 5"/>
</dbReference>
<accession>A0A0E0KZX3</accession>
<protein>
    <recommendedName>
        <fullName evidence="6">DNA-directed RNA polymerase subunit</fullName>
    </recommendedName>
</protein>
<evidence type="ECO:0000256" key="7">
    <source>
        <dbReference type="SAM" id="MobiDB-lite"/>
    </source>
</evidence>
<comment type="subcellular location">
    <subcellularLocation>
        <location evidence="1 6">Nucleus</location>
    </subcellularLocation>
</comment>
<dbReference type="SUPFAM" id="SSF88798">
    <property type="entry name" value="N-terminal, heterodimerisation domain of RBP7 (RpoE)"/>
    <property type="match status" value="1"/>
</dbReference>
<dbReference type="GO" id="GO:0003697">
    <property type="term" value="F:single-stranded DNA binding"/>
    <property type="evidence" value="ECO:0007669"/>
    <property type="project" value="TreeGrafter"/>
</dbReference>
<proteinExistence type="inferred from homology"/>
<dbReference type="Gene3D" id="2.40.50.140">
    <property type="entry name" value="Nucleic acid-binding proteins"/>
    <property type="match status" value="1"/>
</dbReference>
<dbReference type="Gramene" id="OPUNC05G07160.1">
    <property type="protein sequence ID" value="OPUNC05G07160.1"/>
    <property type="gene ID" value="OPUNC05G07160"/>
</dbReference>
<dbReference type="InterPro" id="IPR045113">
    <property type="entry name" value="Rpb7-like"/>
</dbReference>
<evidence type="ECO:0000313" key="8">
    <source>
        <dbReference type="EnsemblPlants" id="OPUNC05G07160.1"/>
    </source>
</evidence>
<dbReference type="eggNOG" id="KOG3298">
    <property type="taxonomic scope" value="Eukaryota"/>
</dbReference>
<dbReference type="AlphaFoldDB" id="A0A0E0KZX3"/>
<dbReference type="Gene3D" id="3.30.1490.120">
    <property type="entry name" value="RNA polymerase Rpb7-like, N-terminal domain"/>
    <property type="match status" value="1"/>
</dbReference>
<dbReference type="InterPro" id="IPR036898">
    <property type="entry name" value="RNA_pol_Rpb7-like_N_sf"/>
</dbReference>
<evidence type="ECO:0000313" key="9">
    <source>
        <dbReference type="Proteomes" id="UP000026962"/>
    </source>
</evidence>
<dbReference type="CDD" id="cd04329">
    <property type="entry name" value="RNAP_II_Rpb7_N"/>
    <property type="match status" value="1"/>
</dbReference>
<reference evidence="8" key="1">
    <citation type="submission" date="2015-04" db="UniProtKB">
        <authorList>
            <consortium name="EnsemblPlants"/>
        </authorList>
    </citation>
    <scope>IDENTIFICATION</scope>
</reference>
<dbReference type="OMA" id="NIFMSAK"/>
<keyword evidence="3 6" id="KW-0240">DNA-directed RNA polymerase</keyword>
<sequence length="273" mass="30679">MNRRAEASSSLTREGEKTRWEEEKKRAKDRLGVGEESEQPPAAGRRDVLSRRRRRSSPPLLSPPTPVSSNLRPDLLARSAGKKADLRLRSNRSRRQSTMVFLKVEMSWNVLISPNELSPKGLLLRKAVIVSLLEDIANRKASKDHGYYIAVSELKAISEGKVRELTGDVLFPVTFTCITQKPTKGEILVGSVDKILKHGVFLKSGPIESIFLSEKTMSDYKYIGGENPMFMSDHSKLEKDTAVRFKIMGFRWMEADCQFQLLATLAGDYLGPL</sequence>
<name>A0A0E0KZX3_ORYPU</name>
<feature type="region of interest" description="Disordered" evidence="7">
    <location>
        <begin position="1"/>
        <end position="74"/>
    </location>
</feature>
<dbReference type="HOGENOM" id="CLU_1087319_0_0_1"/>
<dbReference type="FunFam" id="2.40.50.140:FF:000043">
    <property type="entry name" value="DNA-directed RNA polymerase II subunit RPB7"/>
    <property type="match status" value="1"/>
</dbReference>
<dbReference type="PANTHER" id="PTHR12709:SF3">
    <property type="entry name" value="DNA-DIRECTED RNA POLYMERASE V SUBUNIT 7"/>
    <property type="match status" value="1"/>
</dbReference>
<evidence type="ECO:0000256" key="1">
    <source>
        <dbReference type="ARBA" id="ARBA00004123"/>
    </source>
</evidence>
<keyword evidence="4 6" id="KW-0804">Transcription</keyword>
<reference evidence="8" key="2">
    <citation type="submission" date="2018-05" db="EMBL/GenBank/DDBJ databases">
        <title>OpunRS2 (Oryza punctata Reference Sequence Version 2).</title>
        <authorList>
            <person name="Zhang J."/>
            <person name="Kudrna D."/>
            <person name="Lee S."/>
            <person name="Talag J."/>
            <person name="Welchert J."/>
            <person name="Wing R.A."/>
        </authorList>
    </citation>
    <scope>NUCLEOTIDE SEQUENCE [LARGE SCALE GENOMIC DNA]</scope>
</reference>
<dbReference type="FunFam" id="3.30.1490.120:FF:000001">
    <property type="entry name" value="DNA-directed RNA polymerase II subunit RPB7"/>
    <property type="match status" value="1"/>
</dbReference>